<dbReference type="GO" id="GO:0046872">
    <property type="term" value="F:metal ion binding"/>
    <property type="evidence" value="ECO:0007669"/>
    <property type="project" value="UniProtKB-KW"/>
</dbReference>
<dbReference type="SUPFAM" id="SSF56059">
    <property type="entry name" value="Glutathione synthetase ATP-binding domain-like"/>
    <property type="match status" value="1"/>
</dbReference>
<evidence type="ECO:0000256" key="14">
    <source>
        <dbReference type="ARBA" id="ARBA00042864"/>
    </source>
</evidence>
<dbReference type="FunFam" id="3.90.600.10:FF:000001">
    <property type="entry name" value="Trifunctional purine biosynthetic protein adenosine-3"/>
    <property type="match status" value="1"/>
</dbReference>
<dbReference type="HAMAP" id="MF_00138">
    <property type="entry name" value="GARS"/>
    <property type="match status" value="1"/>
</dbReference>
<keyword evidence="11" id="KW-0464">Manganese</keyword>
<dbReference type="GO" id="GO:0009113">
    <property type="term" value="P:purine nucleobase biosynthetic process"/>
    <property type="evidence" value="ECO:0007669"/>
    <property type="project" value="InterPro"/>
</dbReference>
<dbReference type="InterPro" id="IPR020560">
    <property type="entry name" value="PRibGlycinamide_synth_C-dom"/>
</dbReference>
<dbReference type="InterPro" id="IPR000115">
    <property type="entry name" value="PRibGlycinamide_synth"/>
</dbReference>
<evidence type="ECO:0000256" key="5">
    <source>
        <dbReference type="ARBA" id="ARBA00022598"/>
    </source>
</evidence>
<evidence type="ECO:0000256" key="8">
    <source>
        <dbReference type="ARBA" id="ARBA00022755"/>
    </source>
</evidence>
<dbReference type="Gene3D" id="3.40.50.20">
    <property type="match status" value="1"/>
</dbReference>
<dbReference type="InterPro" id="IPR020562">
    <property type="entry name" value="PRibGlycinamide_synth_N"/>
</dbReference>
<keyword evidence="10" id="KW-0460">Magnesium</keyword>
<evidence type="ECO:0000256" key="12">
    <source>
        <dbReference type="ARBA" id="ARBA00038345"/>
    </source>
</evidence>
<dbReference type="Proteomes" id="UP000269352">
    <property type="component" value="Unassembled WGS sequence"/>
</dbReference>
<keyword evidence="7 16" id="KW-0547">Nucleotide-binding</keyword>
<organism evidence="18 19">
    <name type="scientific">Termititenax aidoneus</name>
    <dbReference type="NCBI Taxonomy" id="2218524"/>
    <lineage>
        <taxon>Bacteria</taxon>
        <taxon>Bacillati</taxon>
        <taxon>Candidatus Margulisiibacteriota</taxon>
        <taxon>Candidatus Termititenacia</taxon>
        <taxon>Candidatus Termititenacales</taxon>
        <taxon>Candidatus Termititenacaceae</taxon>
        <taxon>Candidatus Termititenax</taxon>
    </lineage>
</organism>
<dbReference type="Pfam" id="PF02843">
    <property type="entry name" value="GARS_C"/>
    <property type="match status" value="1"/>
</dbReference>
<keyword evidence="8 15" id="KW-0658">Purine biosynthesis</keyword>
<comment type="catalytic activity">
    <reaction evidence="15">
        <text>5-phospho-beta-D-ribosylamine + glycine + ATP = N(1)-(5-phospho-beta-D-ribosyl)glycinamide + ADP + phosphate + H(+)</text>
        <dbReference type="Rhea" id="RHEA:17453"/>
        <dbReference type="ChEBI" id="CHEBI:15378"/>
        <dbReference type="ChEBI" id="CHEBI:30616"/>
        <dbReference type="ChEBI" id="CHEBI:43474"/>
        <dbReference type="ChEBI" id="CHEBI:57305"/>
        <dbReference type="ChEBI" id="CHEBI:58681"/>
        <dbReference type="ChEBI" id="CHEBI:143788"/>
        <dbReference type="ChEBI" id="CHEBI:456216"/>
        <dbReference type="EC" id="6.3.4.13"/>
    </reaction>
</comment>
<dbReference type="AlphaFoldDB" id="A0A388TC27"/>
<dbReference type="UniPathway" id="UPA00074">
    <property type="reaction ID" value="UER00125"/>
</dbReference>
<dbReference type="FunFam" id="3.30.470.20:FF:000031">
    <property type="entry name" value="Phosphoribosylamine--glycine ligase"/>
    <property type="match status" value="1"/>
</dbReference>
<dbReference type="PROSITE" id="PS50975">
    <property type="entry name" value="ATP_GRASP"/>
    <property type="match status" value="1"/>
</dbReference>
<proteinExistence type="inferred from homology"/>
<dbReference type="Pfam" id="PF01071">
    <property type="entry name" value="GARS_A"/>
    <property type="match status" value="1"/>
</dbReference>
<keyword evidence="6" id="KW-0479">Metal-binding</keyword>
<dbReference type="SUPFAM" id="SSF51246">
    <property type="entry name" value="Rudiment single hybrid motif"/>
    <property type="match status" value="1"/>
</dbReference>
<dbReference type="PANTHER" id="PTHR43472">
    <property type="entry name" value="PHOSPHORIBOSYLAMINE--GLYCINE LIGASE"/>
    <property type="match status" value="1"/>
</dbReference>
<dbReference type="GO" id="GO:0004637">
    <property type="term" value="F:phosphoribosylamine-glycine ligase activity"/>
    <property type="evidence" value="ECO:0007669"/>
    <property type="project" value="UniProtKB-UniRule"/>
</dbReference>
<dbReference type="PROSITE" id="PS00184">
    <property type="entry name" value="GARS"/>
    <property type="match status" value="1"/>
</dbReference>
<evidence type="ECO:0000259" key="17">
    <source>
        <dbReference type="PROSITE" id="PS50975"/>
    </source>
</evidence>
<dbReference type="InterPro" id="IPR011054">
    <property type="entry name" value="Rudment_hybrid_motif"/>
</dbReference>
<comment type="cofactor">
    <cofactor evidence="1">
        <name>Mn(2+)</name>
        <dbReference type="ChEBI" id="CHEBI:29035"/>
    </cofactor>
</comment>
<dbReference type="Gene3D" id="3.30.1490.20">
    <property type="entry name" value="ATP-grasp fold, A domain"/>
    <property type="match status" value="1"/>
</dbReference>
<evidence type="ECO:0000256" key="2">
    <source>
        <dbReference type="ARBA" id="ARBA00001946"/>
    </source>
</evidence>
<evidence type="ECO:0000256" key="11">
    <source>
        <dbReference type="ARBA" id="ARBA00023211"/>
    </source>
</evidence>
<dbReference type="GO" id="GO:0005524">
    <property type="term" value="F:ATP binding"/>
    <property type="evidence" value="ECO:0007669"/>
    <property type="project" value="UniProtKB-UniRule"/>
</dbReference>
<dbReference type="EMBL" id="BGZN01000043">
    <property type="protein sequence ID" value="GBR74381.1"/>
    <property type="molecule type" value="Genomic_DNA"/>
</dbReference>
<evidence type="ECO:0000256" key="16">
    <source>
        <dbReference type="PROSITE-ProRule" id="PRU00409"/>
    </source>
</evidence>
<evidence type="ECO:0000256" key="13">
    <source>
        <dbReference type="ARBA" id="ARBA00042242"/>
    </source>
</evidence>
<dbReference type="InterPro" id="IPR013815">
    <property type="entry name" value="ATP_grasp_subdomain_1"/>
</dbReference>
<sequence>MKILLIGSGGREHALAWKISQSPRVTKLYCAPGNPGIAELAECVSIAADNISALKDFALQNKIDLTVVGPEVPLTLGIVDEFEQAGLKIFGPSRAAAQLEGSKTFAKKIMKKYKIPTAAYEVFDDAQKALEHVYMSRFPVVIKADGLAAGKGVTVAISLVEAKRAINAALKDKVFGESGAKIIIEEFLAGEEASLLAFCDGKNFVPMVSAQDHKAVYDEDKGPNTGGMGAYSPAPVVTETVLRQVKETIFRPMLDGLAKEGAPYKGVLYAGLMITESGEPKVVEFNCRFGDPETQAVLPRLQTDIVDIFEACLDGKLAAQNIEWSEAAAVCVVLAADGYPGQYAKGQEISGLAAAAAWPDTCVFQAGTAKQDGKLVTSGGRVLGVTALGADIKTAIKNAYKAADLISFSGLHKRKDIGKKALAYLK</sequence>
<reference evidence="18 19" key="1">
    <citation type="journal article" date="2019" name="ISME J.">
        <title>Genome analyses of uncultured TG2/ZB3 bacteria in 'Margulisbacteria' specifically attached to ectosymbiotic spirochetes of protists in the termite gut.</title>
        <authorList>
            <person name="Utami Y.D."/>
            <person name="Kuwahara H."/>
            <person name="Igai K."/>
            <person name="Murakami T."/>
            <person name="Sugaya K."/>
            <person name="Morikawa T."/>
            <person name="Nagura Y."/>
            <person name="Yuki M."/>
            <person name="Deevong P."/>
            <person name="Inoue T."/>
            <person name="Kihara K."/>
            <person name="Lo N."/>
            <person name="Yamada A."/>
            <person name="Ohkuma M."/>
            <person name="Hongoh Y."/>
        </authorList>
    </citation>
    <scope>NUCLEOTIDE SEQUENCE [LARGE SCALE GENOMIC DNA]</scope>
    <source>
        <strain evidence="18">NkOx7-01</strain>
    </source>
</reference>
<feature type="domain" description="ATP-grasp" evidence="17">
    <location>
        <begin position="107"/>
        <end position="314"/>
    </location>
</feature>
<comment type="similarity">
    <text evidence="12 15">Belongs to the GARS family.</text>
</comment>
<evidence type="ECO:0000256" key="15">
    <source>
        <dbReference type="HAMAP-Rule" id="MF_00138"/>
    </source>
</evidence>
<keyword evidence="5 15" id="KW-0436">Ligase</keyword>
<evidence type="ECO:0000313" key="19">
    <source>
        <dbReference type="Proteomes" id="UP000269352"/>
    </source>
</evidence>
<name>A0A388TC27_TERA1</name>
<dbReference type="SMART" id="SM01210">
    <property type="entry name" value="GARS_C"/>
    <property type="match status" value="1"/>
</dbReference>
<dbReference type="SMART" id="SM01209">
    <property type="entry name" value="GARS_A"/>
    <property type="match status" value="1"/>
</dbReference>
<dbReference type="InterPro" id="IPR016185">
    <property type="entry name" value="PreATP-grasp_dom_sf"/>
</dbReference>
<evidence type="ECO:0000256" key="4">
    <source>
        <dbReference type="ARBA" id="ARBA00013255"/>
    </source>
</evidence>
<evidence type="ECO:0000256" key="9">
    <source>
        <dbReference type="ARBA" id="ARBA00022840"/>
    </source>
</evidence>
<dbReference type="SUPFAM" id="SSF52440">
    <property type="entry name" value="PreATP-grasp domain"/>
    <property type="match status" value="1"/>
</dbReference>
<dbReference type="Pfam" id="PF02844">
    <property type="entry name" value="GARS_N"/>
    <property type="match status" value="1"/>
</dbReference>
<dbReference type="InterPro" id="IPR011761">
    <property type="entry name" value="ATP-grasp"/>
</dbReference>
<dbReference type="NCBIfam" id="TIGR00877">
    <property type="entry name" value="purD"/>
    <property type="match status" value="1"/>
</dbReference>
<comment type="pathway">
    <text evidence="3 15">Purine metabolism; IMP biosynthesis via de novo pathway; N(1)-(5-phospho-D-ribosyl)glycinamide from 5-phospho-alpha-D-ribose 1-diphosphate: step 2/2.</text>
</comment>
<keyword evidence="19" id="KW-1185">Reference proteome</keyword>
<dbReference type="Gene3D" id="3.30.470.20">
    <property type="entry name" value="ATP-grasp fold, B domain"/>
    <property type="match status" value="1"/>
</dbReference>
<dbReference type="InterPro" id="IPR020559">
    <property type="entry name" value="PRibGlycinamide_synth_CS"/>
</dbReference>
<evidence type="ECO:0000256" key="1">
    <source>
        <dbReference type="ARBA" id="ARBA00001936"/>
    </source>
</evidence>
<gene>
    <name evidence="15 18" type="primary">purD</name>
    <name evidence="18" type="ORF">NO1_1568</name>
</gene>
<dbReference type="FunFam" id="3.40.50.20:FF:000006">
    <property type="entry name" value="Phosphoribosylamine--glycine ligase, chloroplastic"/>
    <property type="match status" value="1"/>
</dbReference>
<dbReference type="InterPro" id="IPR037123">
    <property type="entry name" value="PRibGlycinamide_synth_C_sf"/>
</dbReference>
<accession>A0A388TC27</accession>
<evidence type="ECO:0000256" key="10">
    <source>
        <dbReference type="ARBA" id="ARBA00022842"/>
    </source>
</evidence>
<dbReference type="PANTHER" id="PTHR43472:SF1">
    <property type="entry name" value="PHOSPHORIBOSYLAMINE--GLYCINE LIGASE, CHLOROPLASTIC"/>
    <property type="match status" value="1"/>
</dbReference>
<dbReference type="InterPro" id="IPR020561">
    <property type="entry name" value="PRibGlycinamid_synth_ATP-grasp"/>
</dbReference>
<dbReference type="GO" id="GO:0006189">
    <property type="term" value="P:'de novo' IMP biosynthetic process"/>
    <property type="evidence" value="ECO:0007669"/>
    <property type="project" value="UniProtKB-UniRule"/>
</dbReference>
<dbReference type="EC" id="6.3.4.13" evidence="4 15"/>
<evidence type="ECO:0000313" key="18">
    <source>
        <dbReference type="EMBL" id="GBR74381.1"/>
    </source>
</evidence>
<evidence type="ECO:0000256" key="6">
    <source>
        <dbReference type="ARBA" id="ARBA00022723"/>
    </source>
</evidence>
<evidence type="ECO:0000256" key="3">
    <source>
        <dbReference type="ARBA" id="ARBA00005174"/>
    </source>
</evidence>
<comment type="cofactor">
    <cofactor evidence="2">
        <name>Mg(2+)</name>
        <dbReference type="ChEBI" id="CHEBI:18420"/>
    </cofactor>
</comment>
<comment type="caution">
    <text evidence="18">The sequence shown here is derived from an EMBL/GenBank/DDBJ whole genome shotgun (WGS) entry which is preliminary data.</text>
</comment>
<keyword evidence="9 16" id="KW-0067">ATP-binding</keyword>
<evidence type="ECO:0000256" key="7">
    <source>
        <dbReference type="ARBA" id="ARBA00022741"/>
    </source>
</evidence>
<protein>
    <recommendedName>
        <fullName evidence="4 15">Phosphoribosylamine--glycine ligase</fullName>
        <ecNumber evidence="4 15">6.3.4.13</ecNumber>
    </recommendedName>
    <alternativeName>
        <fullName evidence="15">GARS</fullName>
    </alternativeName>
    <alternativeName>
        <fullName evidence="13 15">Glycinamide ribonucleotide synthetase</fullName>
    </alternativeName>
    <alternativeName>
        <fullName evidence="14 15">Phosphoribosylglycinamide synthetase</fullName>
    </alternativeName>
</protein>
<dbReference type="Gene3D" id="3.90.600.10">
    <property type="entry name" value="Phosphoribosylglycinamide synthetase, C-terminal domain"/>
    <property type="match status" value="1"/>
</dbReference>